<gene>
    <name evidence="2" type="ORF">DM860_004032</name>
</gene>
<dbReference type="PANTHER" id="PTHR35277">
    <property type="entry name" value="OS09G0363700 PROTEIN"/>
    <property type="match status" value="1"/>
</dbReference>
<accession>A0A328CWW9</accession>
<evidence type="ECO:0000256" key="1">
    <source>
        <dbReference type="SAM" id="MobiDB-lite"/>
    </source>
</evidence>
<feature type="compositionally biased region" description="Basic and acidic residues" evidence="1">
    <location>
        <begin position="87"/>
        <end position="128"/>
    </location>
</feature>
<feature type="region of interest" description="Disordered" evidence="1">
    <location>
        <begin position="34"/>
        <end position="70"/>
    </location>
</feature>
<dbReference type="EMBL" id="NQVE01000217">
    <property type="protein sequence ID" value="RAL37110.1"/>
    <property type="molecule type" value="Genomic_DNA"/>
</dbReference>
<proteinExistence type="predicted"/>
<feature type="region of interest" description="Disordered" evidence="1">
    <location>
        <begin position="176"/>
        <end position="204"/>
    </location>
</feature>
<evidence type="ECO:0000313" key="3">
    <source>
        <dbReference type="Proteomes" id="UP000249390"/>
    </source>
</evidence>
<sequence length="229" mass="25472">MSESNPNSSSTPVSEKEVKAPNLLVRVKEEFEAVLHSKGNSHETHHETHGRRTDLDEKTSTTEVKAPNVFERAKEEVEAIFHAVHTKMESNRLGSCEEQRGSSSNSEKDAKNPSWLERSKKEMEDLMSKMKSPGSHHHHRETHGMSDDIDENTPISKVKGPNVFERAKEEIEAIVEAIHPKKDTDSTISSPTEEGGFETTIGRGLEKICSPSLGKGLEKLCSPGNHKKD</sequence>
<protein>
    <submittedName>
        <fullName evidence="2">Uncharacterized protein</fullName>
    </submittedName>
</protein>
<reference evidence="2 3" key="1">
    <citation type="submission" date="2018-06" db="EMBL/GenBank/DDBJ databases">
        <title>The Genome of Cuscuta australis (Dodder) Provides Insight into the Evolution of Plant Parasitism.</title>
        <authorList>
            <person name="Liu H."/>
        </authorList>
    </citation>
    <scope>NUCLEOTIDE SEQUENCE [LARGE SCALE GENOMIC DNA]</scope>
    <source>
        <strain evidence="3">cv. Yunnan</strain>
        <tissue evidence="2">Vines</tissue>
    </source>
</reference>
<feature type="compositionally biased region" description="Basic and acidic residues" evidence="1">
    <location>
        <begin position="34"/>
        <end position="60"/>
    </location>
</feature>
<organism evidence="2 3">
    <name type="scientific">Cuscuta australis</name>
    <dbReference type="NCBI Taxonomy" id="267555"/>
    <lineage>
        <taxon>Eukaryota</taxon>
        <taxon>Viridiplantae</taxon>
        <taxon>Streptophyta</taxon>
        <taxon>Embryophyta</taxon>
        <taxon>Tracheophyta</taxon>
        <taxon>Spermatophyta</taxon>
        <taxon>Magnoliopsida</taxon>
        <taxon>eudicotyledons</taxon>
        <taxon>Gunneridae</taxon>
        <taxon>Pentapetalae</taxon>
        <taxon>asterids</taxon>
        <taxon>lamiids</taxon>
        <taxon>Solanales</taxon>
        <taxon>Convolvulaceae</taxon>
        <taxon>Cuscuteae</taxon>
        <taxon>Cuscuta</taxon>
        <taxon>Cuscuta subgen. Grammica</taxon>
        <taxon>Cuscuta sect. Cleistogrammica</taxon>
    </lineage>
</organism>
<dbReference type="Proteomes" id="UP000249390">
    <property type="component" value="Unassembled WGS sequence"/>
</dbReference>
<feature type="region of interest" description="Disordered" evidence="1">
    <location>
        <begin position="1"/>
        <end position="21"/>
    </location>
</feature>
<dbReference type="AlphaFoldDB" id="A0A328CWW9"/>
<keyword evidence="3" id="KW-1185">Reference proteome</keyword>
<feature type="compositionally biased region" description="Polar residues" evidence="1">
    <location>
        <begin position="1"/>
        <end position="13"/>
    </location>
</feature>
<evidence type="ECO:0000313" key="2">
    <source>
        <dbReference type="EMBL" id="RAL37110.1"/>
    </source>
</evidence>
<dbReference type="PANTHER" id="PTHR35277:SF10">
    <property type="entry name" value="OS09G0363700 PROTEIN"/>
    <property type="match status" value="1"/>
</dbReference>
<name>A0A328CWW9_9ASTE</name>
<comment type="caution">
    <text evidence="2">The sequence shown here is derived from an EMBL/GenBank/DDBJ whole genome shotgun (WGS) entry which is preliminary data.</text>
</comment>
<feature type="region of interest" description="Disordered" evidence="1">
    <location>
        <begin position="87"/>
        <end position="163"/>
    </location>
</feature>